<comment type="caution">
    <text evidence="2">The sequence shown here is derived from an EMBL/GenBank/DDBJ whole genome shotgun (WGS) entry which is preliminary data.</text>
</comment>
<feature type="compositionally biased region" description="Polar residues" evidence="1">
    <location>
        <begin position="8"/>
        <end position="19"/>
    </location>
</feature>
<proteinExistence type="predicted"/>
<reference evidence="2 3" key="1">
    <citation type="submission" date="2024-06" db="EMBL/GenBank/DDBJ databases">
        <title>Genomic Encyclopedia of Type Strains, Phase IV (KMG-IV): sequencing the most valuable type-strain genomes for metagenomic binning, comparative biology and taxonomic classification.</title>
        <authorList>
            <person name="Goeker M."/>
        </authorList>
    </citation>
    <scope>NUCLEOTIDE SEQUENCE [LARGE SCALE GENOMIC DNA]</scope>
    <source>
        <strain evidence="2 3">DSM 100022</strain>
    </source>
</reference>
<dbReference type="EMBL" id="JBEPMC010000026">
    <property type="protein sequence ID" value="MET3583849.1"/>
    <property type="molecule type" value="Genomic_DNA"/>
</dbReference>
<name>A0ABV2GZZ4_9HYPH</name>
<keyword evidence="3" id="KW-1185">Reference proteome</keyword>
<sequence length="115" mass="12586">MSPVLPLSTASTPSNSIGASKSRMGRTLSSNVFDDPEFIKGVHELFDGLRKIQDDEVQKQFPDHIRMPVTKAISGEALARIAYEADGYLFNADDAIAAEAKEIAASIARPRRHCR</sequence>
<gene>
    <name evidence="2" type="ORF">ABID19_006915</name>
</gene>
<evidence type="ECO:0000313" key="3">
    <source>
        <dbReference type="Proteomes" id="UP001549204"/>
    </source>
</evidence>
<dbReference type="RefSeq" id="WP_263807261.1">
    <property type="nucleotide sequence ID" value="NZ_JBEPMC010000026.1"/>
</dbReference>
<feature type="region of interest" description="Disordered" evidence="1">
    <location>
        <begin position="1"/>
        <end position="25"/>
    </location>
</feature>
<organism evidence="2 3">
    <name type="scientific">Mesorhizobium robiniae</name>
    <dbReference type="NCBI Taxonomy" id="559315"/>
    <lineage>
        <taxon>Bacteria</taxon>
        <taxon>Pseudomonadati</taxon>
        <taxon>Pseudomonadota</taxon>
        <taxon>Alphaproteobacteria</taxon>
        <taxon>Hyphomicrobiales</taxon>
        <taxon>Phyllobacteriaceae</taxon>
        <taxon>Mesorhizobium</taxon>
    </lineage>
</organism>
<evidence type="ECO:0000313" key="2">
    <source>
        <dbReference type="EMBL" id="MET3583849.1"/>
    </source>
</evidence>
<protein>
    <submittedName>
        <fullName evidence="2">Uncharacterized protein</fullName>
    </submittedName>
</protein>
<dbReference type="Proteomes" id="UP001549204">
    <property type="component" value="Unassembled WGS sequence"/>
</dbReference>
<accession>A0ABV2GZZ4</accession>
<evidence type="ECO:0000256" key="1">
    <source>
        <dbReference type="SAM" id="MobiDB-lite"/>
    </source>
</evidence>